<dbReference type="HOGENOM" id="CLU_228810_0_0_1"/>
<dbReference type="InParanoid" id="T1EZ09"/>
<dbReference type="SUPFAM" id="SSF49785">
    <property type="entry name" value="Galactose-binding domain-like"/>
    <property type="match status" value="1"/>
</dbReference>
<feature type="compositionally biased region" description="Polar residues" evidence="1">
    <location>
        <begin position="121"/>
        <end position="134"/>
    </location>
</feature>
<reference evidence="4" key="1">
    <citation type="submission" date="2012-12" db="EMBL/GenBank/DDBJ databases">
        <authorList>
            <person name="Hellsten U."/>
            <person name="Grimwood J."/>
            <person name="Chapman J.A."/>
            <person name="Shapiro H."/>
            <person name="Aerts A."/>
            <person name="Otillar R.P."/>
            <person name="Terry A.Y."/>
            <person name="Boore J.L."/>
            <person name="Simakov O."/>
            <person name="Marletaz F."/>
            <person name="Cho S.-J."/>
            <person name="Edsinger-Gonzales E."/>
            <person name="Havlak P."/>
            <person name="Kuo D.-H."/>
            <person name="Larsson T."/>
            <person name="Lv J."/>
            <person name="Arendt D."/>
            <person name="Savage R."/>
            <person name="Osoegawa K."/>
            <person name="de Jong P."/>
            <person name="Lindberg D.R."/>
            <person name="Seaver E.C."/>
            <person name="Weisblat D.A."/>
            <person name="Putnam N.H."/>
            <person name="Grigoriev I.V."/>
            <person name="Rokhsar D.S."/>
        </authorList>
    </citation>
    <scope>NUCLEOTIDE SEQUENCE</scope>
</reference>
<gene>
    <name evidence="3" type="primary">20201809</name>
    <name evidence="2" type="ORF">HELRODRAFT_167104</name>
</gene>
<accession>T1EZ09</accession>
<name>T1EZ09_HELRO</name>
<dbReference type="CTD" id="20201809"/>
<dbReference type="EMBL" id="KB095858">
    <property type="protein sequence ID" value="ESO10599.1"/>
    <property type="molecule type" value="Genomic_DNA"/>
</dbReference>
<evidence type="ECO:0000313" key="2">
    <source>
        <dbReference type="EMBL" id="ESO10599.1"/>
    </source>
</evidence>
<protein>
    <submittedName>
        <fullName evidence="2 3">Uncharacterized protein</fullName>
    </submittedName>
</protein>
<dbReference type="InterPro" id="IPR051941">
    <property type="entry name" value="BG_Antigen-Binding_Lectin"/>
</dbReference>
<dbReference type="EnsemblMetazoa" id="HelroT167104">
    <property type="protein sequence ID" value="HelroP167104"/>
    <property type="gene ID" value="HelroG167104"/>
</dbReference>
<organism evidence="3 4">
    <name type="scientific">Helobdella robusta</name>
    <name type="common">Californian leech</name>
    <dbReference type="NCBI Taxonomy" id="6412"/>
    <lineage>
        <taxon>Eukaryota</taxon>
        <taxon>Metazoa</taxon>
        <taxon>Spiralia</taxon>
        <taxon>Lophotrochozoa</taxon>
        <taxon>Annelida</taxon>
        <taxon>Clitellata</taxon>
        <taxon>Hirudinea</taxon>
        <taxon>Rhynchobdellida</taxon>
        <taxon>Glossiphoniidae</taxon>
        <taxon>Helobdella</taxon>
    </lineage>
</organism>
<keyword evidence="4" id="KW-1185">Reference proteome</keyword>
<evidence type="ECO:0000313" key="3">
    <source>
        <dbReference type="EnsemblMetazoa" id="HelroP167104"/>
    </source>
</evidence>
<evidence type="ECO:0000313" key="4">
    <source>
        <dbReference type="Proteomes" id="UP000015101"/>
    </source>
</evidence>
<dbReference type="EMBL" id="AMQM01002672">
    <property type="status" value="NOT_ANNOTATED_CDS"/>
    <property type="molecule type" value="Genomic_DNA"/>
</dbReference>
<feature type="compositionally biased region" description="Polar residues" evidence="1">
    <location>
        <begin position="142"/>
        <end position="157"/>
    </location>
</feature>
<feature type="compositionally biased region" description="Low complexity" evidence="1">
    <location>
        <begin position="165"/>
        <end position="178"/>
    </location>
</feature>
<dbReference type="GeneID" id="20201809"/>
<reference evidence="3" key="3">
    <citation type="submission" date="2015-06" db="UniProtKB">
        <authorList>
            <consortium name="EnsemblMetazoa"/>
        </authorList>
    </citation>
    <scope>IDENTIFICATION</scope>
</reference>
<sequence length="2462" mass="280093">MTGFESKELRIKFSVNKKNAIFWIAEKRKYYGGIVSYKERKDFTRAVVSTSSAFALSYLTLYITNMDRQDLLSNLSQNKQQQQQQSMKSQKVSSLSSDSSSSLSSSSTSSARAEQSKADQKLSTADQKLNTADQKLSKADQKLSTAKNRQSSASKKTAVNVAKSNNYNNNNNNNNYNNNNNNNNIIYIGLIYEPYYDFGSVQNVASVTIESCACVKDNKKLSDFSIFIGTLSFKRDVTFNELKKSLKLCYKYTGRPFKKSETKTFACLYGFKTGRYTYIVKNKGYGPISRKIIQSCNFKFVKKTSTELVEVKTKQENVKEISSAKFPVVMDYYDTSSWGDVDLIGWWLMTFKEIFKVVVIRLIPLDGQQDHLRGVNICASMERDVNNPTTPCRMRKKSSTFFCQTGSKEAKFVKIKGPGSEGGFMVKSLSVIEVVVDQKRSKKIITQKITIESLSPHYKNLDLKPSLQYRFIFFKQLNADNMGWWMIELDGKYKITELRITSGLARNVLSELQRLIISTSDNPPQKFHTSPFHLRLKQCQKVNLKKQVDPNKMKRFVCLPEPVQGRYVVIITSANVFYHVSAITKIDVILEVKDGFHALIQTPINDRLNARPTLEKVKELWYNYNCFMVVSWQERQELGYWIMDLVYQTQVDSVAISVGKNPATMNLFYIYVGEDIYQPINQTFQICSARLGKRPSGERNQKFICYLGAQAGRYVVLMRPFGGLYALSLLETTVVYVWKSKFYTVTYSHGPPPTITKPKFDPILSLFVNWYVCSNFLNGDDVEADGSWKVDLRKSFTIHGVWVVAGKNVEVLKTLQNFIITATESESEYREMFATEICAFYLGSAPTPSSKKFFKCYPRPVLGRYVELRIRKDVLYYNISAIAELEIVVHHMNTFRIVKTYQREHFENKKIGGKLPKWKTNVLFSKNTNNNSNTYYRFFLSQKIIITGLTIHIEKAISVKRLIILTSNSQQLDNTTRICTYFKSEKFLPVKKSSKIRLTCSTRNHKNRYVFLLYTVTPESEFWFRKIEIFILDREKGYVATNGTAWWMLDLGSTHHVIYVTVTTSKHFEKLLSLIDKPIRASRVIGAEKFISAVLDNNLRTYAIIGPDFSGSSWIEIDFGEMFSVFYVEIFNSPDKTSVNSGGFTISIKPSGPCDPRQIIVCACERGKLSRSQKKMYQCQPRYITGRYLIISKTSGLLVIAEVRIYGKILDVFTHSNFTMNATKTTNKNNTKNATTSLAMSSSISKITDNKTFANLIATENTSSMNISKITIRKEAKYSIGVEVRLFGAVIAGQTSIMWLYIKLGASYDIYKIILVTGSNFQTVNDLQGVSVSITNTAINSNDKPDQITSTKCFEVPNSPISAKSKIELVCSPKEINGQYIIIYKKSGYIKLGAISSFEITILVNSAYYATIKRDSKYSIGVEVKLFGIEIAGQKAIKWFYVKLGASYSIYKVILLTGTDSQYQITSTKCSEVPNKQISAKSKIELVCSPKEINGQYIIIYKKSGYIKLGAISYFEITIFVNSAYYATIKRDSKYSIGVEVKLFGIEIAGQKAITWFYVKLGASYSIYKIILLTGTDSQYQITSTKCSEVPNKQISAKSKIELACSPKEINGQYIIIYKKFGYIKLGAISSFEITILVNSAYYAITVEIPSQLTRTNSSRNISINVSKTEESPQWLTFYIVVVEWVKEVEAGYWVFDLSKELDVVGVIVKIGTECSDFGKFSIYVENQVDVSSFSKVCAKYDKTDLTSGALKTITCDSATVRGRYVVIQKLSGSIKKTCLAKISIIFKEGGQIIEASQSVGNEQTSKNAVPKSESTIDWYIEYYEFHYNLDYKGWWRFDLAISYTVISVAVTTGTDNSGEDIKLMELMFPNNISEHFKKLRFYFHTALQAFQNFVILVSQDSQQNGKFCGFYKGKNKLASSKRYLFSCYKVSGRYVVIVSQNNNVEYNLRALSCVDIIVSSGFQSFKYEVKVSKVTIVPPSTRTNKWTYGFVRIDVTAPEITFMGFDLGRSCSVFQVEILLKISISITKLGLFVSESQEFKDFKRTCFFFGKSTATTVNSRTKMKFQCSVPGESKYRYFYMMWTISEKAVEWFESITLLLEYQGSYYIVNVSRSEENPQWLIYYIVVIEWVNEVEAGYWVFDLGKELEVIGVNIKIGPGCRDMNSFLVYVEKKIDSNTQFTKICSKYGKIDWIGGSSKVITCDSETNLRGRYVIIQRSTGSIRRTCILKFCVLYRDNNLVVNGSLEIPAAKPLPDTRTDPTITIDWFIKYFEFHYELDYKGWWIFDVARIQTVCAVVFLTGSDSNAMQTLVNFVILVSDTKEIISRQPLAFVSPSKPQQCSSYRGSSLLTTSKRYSFACLKTSGRYVSIVQQNFNVEFNLRSLSSVEIVTCSGSSSFKYIIQVSKIYTASMTITTVSTKWIYTFTRLDFNVPEYTVFGYDFGRACYIHLVVITLNGSTLFPF</sequence>
<dbReference type="KEGG" id="hro:HELRODRAFT_167104"/>
<feature type="compositionally biased region" description="Low complexity" evidence="1">
    <location>
        <begin position="75"/>
        <end position="110"/>
    </location>
</feature>
<dbReference type="RefSeq" id="XP_009010868.1">
    <property type="nucleotide sequence ID" value="XM_009012620.1"/>
</dbReference>
<dbReference type="EMBL" id="AMQM01002671">
    <property type="status" value="NOT_ANNOTATED_CDS"/>
    <property type="molecule type" value="Genomic_DNA"/>
</dbReference>
<dbReference type="Gene3D" id="2.60.120.260">
    <property type="entry name" value="Galactose-binding domain-like"/>
    <property type="match status" value="8"/>
</dbReference>
<dbReference type="PANTHER" id="PTHR45713">
    <property type="entry name" value="FTP DOMAIN-CONTAINING PROTEIN"/>
    <property type="match status" value="1"/>
</dbReference>
<dbReference type="Proteomes" id="UP000015101">
    <property type="component" value="Unassembled WGS sequence"/>
</dbReference>
<reference evidence="2 4" key="2">
    <citation type="journal article" date="2013" name="Nature">
        <title>Insights into bilaterian evolution from three spiralian genomes.</title>
        <authorList>
            <person name="Simakov O."/>
            <person name="Marletaz F."/>
            <person name="Cho S.J."/>
            <person name="Edsinger-Gonzales E."/>
            <person name="Havlak P."/>
            <person name="Hellsten U."/>
            <person name="Kuo D.H."/>
            <person name="Larsson T."/>
            <person name="Lv J."/>
            <person name="Arendt D."/>
            <person name="Savage R."/>
            <person name="Osoegawa K."/>
            <person name="de Jong P."/>
            <person name="Grimwood J."/>
            <person name="Chapman J.A."/>
            <person name="Shapiro H."/>
            <person name="Aerts A."/>
            <person name="Otillar R.P."/>
            <person name="Terry A.Y."/>
            <person name="Boore J.L."/>
            <person name="Grigoriev I.V."/>
            <person name="Lindberg D.R."/>
            <person name="Seaver E.C."/>
            <person name="Weisblat D.A."/>
            <person name="Putnam N.H."/>
            <person name="Rokhsar D.S."/>
        </authorList>
    </citation>
    <scope>NUCLEOTIDE SEQUENCE</scope>
</reference>
<evidence type="ECO:0000256" key="1">
    <source>
        <dbReference type="SAM" id="MobiDB-lite"/>
    </source>
</evidence>
<dbReference type="EMBL" id="AMQM01002673">
    <property type="status" value="NOT_ANNOTATED_CDS"/>
    <property type="molecule type" value="Genomic_DNA"/>
</dbReference>
<proteinExistence type="predicted"/>
<dbReference type="PANTHER" id="PTHR45713:SF6">
    <property type="entry name" value="F5_8 TYPE C DOMAIN-CONTAINING PROTEIN"/>
    <property type="match status" value="1"/>
</dbReference>
<dbReference type="InterPro" id="IPR008979">
    <property type="entry name" value="Galactose-bd-like_sf"/>
</dbReference>
<feature type="region of interest" description="Disordered" evidence="1">
    <location>
        <begin position="75"/>
        <end position="178"/>
    </location>
</feature>